<accession>A0A409VXM2</accession>
<gene>
    <name evidence="4" type="ORF">CVT24_011931</name>
</gene>
<keyword evidence="2" id="KW-1133">Transmembrane helix</keyword>
<evidence type="ECO:0000256" key="1">
    <source>
        <dbReference type="SAM" id="MobiDB-lite"/>
    </source>
</evidence>
<keyword evidence="2" id="KW-0812">Transmembrane</keyword>
<keyword evidence="2" id="KW-0472">Membrane</keyword>
<name>A0A409VXM2_9AGAR</name>
<dbReference type="AlphaFoldDB" id="A0A409VXM2"/>
<proteinExistence type="predicted"/>
<feature type="region of interest" description="Disordered" evidence="1">
    <location>
        <begin position="114"/>
        <end position="146"/>
    </location>
</feature>
<keyword evidence="3" id="KW-0732">Signal</keyword>
<dbReference type="OrthoDB" id="3267106at2759"/>
<evidence type="ECO:0000313" key="4">
    <source>
        <dbReference type="EMBL" id="PPQ71015.1"/>
    </source>
</evidence>
<comment type="caution">
    <text evidence="4">The sequence shown here is derived from an EMBL/GenBank/DDBJ whole genome shotgun (WGS) entry which is preliminary data.</text>
</comment>
<evidence type="ECO:0000256" key="2">
    <source>
        <dbReference type="SAM" id="Phobius"/>
    </source>
</evidence>
<evidence type="ECO:0000313" key="5">
    <source>
        <dbReference type="Proteomes" id="UP000284842"/>
    </source>
</evidence>
<reference evidence="4 5" key="1">
    <citation type="journal article" date="2018" name="Evol. Lett.">
        <title>Horizontal gene cluster transfer increased hallucinogenic mushroom diversity.</title>
        <authorList>
            <person name="Reynolds H.T."/>
            <person name="Vijayakumar V."/>
            <person name="Gluck-Thaler E."/>
            <person name="Korotkin H.B."/>
            <person name="Matheny P.B."/>
            <person name="Slot J.C."/>
        </authorList>
    </citation>
    <scope>NUCLEOTIDE SEQUENCE [LARGE SCALE GENOMIC DNA]</scope>
    <source>
        <strain evidence="4 5">2629</strain>
    </source>
</reference>
<dbReference type="InParanoid" id="A0A409VXM2"/>
<dbReference type="EMBL" id="NHTK01005931">
    <property type="protein sequence ID" value="PPQ71015.1"/>
    <property type="molecule type" value="Genomic_DNA"/>
</dbReference>
<keyword evidence="5" id="KW-1185">Reference proteome</keyword>
<sequence length="183" mass="18799">MFSLTSLYLLLTVGLSVNAQIPTPPSTFPPFSSTQTASSTLSSTTSLSQSSTSTTATSSIPFPSLGSYSPCGVDNFTAELVACILANCAEEVKTAQDLAQQFCNVASGTPSLSFPPVPTTTTSDTTSSTATTPPTSVSSPPSTPSTGGSAQRHLFFIPAMAEASVFVAFCTISTFVLGFYVTM</sequence>
<dbReference type="Proteomes" id="UP000284842">
    <property type="component" value="Unassembled WGS sequence"/>
</dbReference>
<feature type="compositionally biased region" description="Low complexity" evidence="1">
    <location>
        <begin position="119"/>
        <end position="146"/>
    </location>
</feature>
<feature type="transmembrane region" description="Helical" evidence="2">
    <location>
        <begin position="155"/>
        <end position="181"/>
    </location>
</feature>
<feature type="signal peptide" evidence="3">
    <location>
        <begin position="1"/>
        <end position="19"/>
    </location>
</feature>
<feature type="chain" id="PRO_5019160270" description="Extracellular membrane protein CFEM domain-containing protein" evidence="3">
    <location>
        <begin position="20"/>
        <end position="183"/>
    </location>
</feature>
<evidence type="ECO:0008006" key="6">
    <source>
        <dbReference type="Google" id="ProtNLM"/>
    </source>
</evidence>
<organism evidence="4 5">
    <name type="scientific">Panaeolus cyanescens</name>
    <dbReference type="NCBI Taxonomy" id="181874"/>
    <lineage>
        <taxon>Eukaryota</taxon>
        <taxon>Fungi</taxon>
        <taxon>Dikarya</taxon>
        <taxon>Basidiomycota</taxon>
        <taxon>Agaricomycotina</taxon>
        <taxon>Agaricomycetes</taxon>
        <taxon>Agaricomycetidae</taxon>
        <taxon>Agaricales</taxon>
        <taxon>Agaricineae</taxon>
        <taxon>Galeropsidaceae</taxon>
        <taxon>Panaeolus</taxon>
    </lineage>
</organism>
<evidence type="ECO:0000256" key="3">
    <source>
        <dbReference type="SAM" id="SignalP"/>
    </source>
</evidence>
<protein>
    <recommendedName>
        <fullName evidence="6">Extracellular membrane protein CFEM domain-containing protein</fullName>
    </recommendedName>
</protein>